<dbReference type="InterPro" id="IPR003821">
    <property type="entry name" value="DXP_reductoisomerase"/>
</dbReference>
<protein>
    <submittedName>
        <fullName evidence="2">1-deoxy-D-xylulose 5-phosphate reductoisomerase</fullName>
    </submittedName>
</protein>
<dbReference type="SUPFAM" id="SSF69055">
    <property type="entry name" value="1-deoxy-D-xylulose-5-phosphate reductoisomerase, C-terminal domain"/>
    <property type="match status" value="1"/>
</dbReference>
<accession>T1AZV0</accession>
<dbReference type="GO" id="GO:0030604">
    <property type="term" value="F:1-deoxy-D-xylulose-5-phosphate reductoisomerase activity"/>
    <property type="evidence" value="ECO:0007669"/>
    <property type="project" value="InterPro"/>
</dbReference>
<reference evidence="2" key="2">
    <citation type="journal article" date="2014" name="ISME J.">
        <title>Microbial stratification in low pH oxic and suboxic macroscopic growths along an acid mine drainage.</title>
        <authorList>
            <person name="Mendez-Garcia C."/>
            <person name="Mesa V."/>
            <person name="Sprenger R.R."/>
            <person name="Richter M."/>
            <person name="Diez M.S."/>
            <person name="Solano J."/>
            <person name="Bargiela R."/>
            <person name="Golyshina O.V."/>
            <person name="Manteca A."/>
            <person name="Ramos J.L."/>
            <person name="Gallego J.R."/>
            <person name="Llorente I."/>
            <person name="Martins Dos Santos V.A."/>
            <person name="Jensen O.N."/>
            <person name="Pelaez A.I."/>
            <person name="Sanchez J."/>
            <person name="Ferrer M."/>
        </authorList>
    </citation>
    <scope>NUCLEOTIDE SEQUENCE</scope>
</reference>
<dbReference type="Gene3D" id="1.10.1740.10">
    <property type="match status" value="1"/>
</dbReference>
<sequence>LEFEHPDTATFRCLDLAYQALAAGGDAPAILNAANEIAVEAFLAGSLPFLAIADLIEAVLNALPAESVRT</sequence>
<dbReference type="Pfam" id="PF13288">
    <property type="entry name" value="DXPR_C"/>
    <property type="match status" value="1"/>
</dbReference>
<dbReference type="EMBL" id="AUZX01006816">
    <property type="protein sequence ID" value="EQD61893.1"/>
    <property type="molecule type" value="Genomic_DNA"/>
</dbReference>
<feature type="non-terminal residue" evidence="2">
    <location>
        <position position="70"/>
    </location>
</feature>
<evidence type="ECO:0000259" key="1">
    <source>
        <dbReference type="Pfam" id="PF13288"/>
    </source>
</evidence>
<reference evidence="2" key="1">
    <citation type="submission" date="2013-08" db="EMBL/GenBank/DDBJ databases">
        <authorList>
            <person name="Mendez C."/>
            <person name="Richter M."/>
            <person name="Ferrer M."/>
            <person name="Sanchez J."/>
        </authorList>
    </citation>
    <scope>NUCLEOTIDE SEQUENCE</scope>
</reference>
<dbReference type="PANTHER" id="PTHR30525">
    <property type="entry name" value="1-DEOXY-D-XYLULOSE 5-PHOSPHATE REDUCTOISOMERASE"/>
    <property type="match status" value="1"/>
</dbReference>
<comment type="caution">
    <text evidence="2">The sequence shown here is derived from an EMBL/GenBank/DDBJ whole genome shotgun (WGS) entry which is preliminary data.</text>
</comment>
<organism evidence="2">
    <name type="scientific">mine drainage metagenome</name>
    <dbReference type="NCBI Taxonomy" id="410659"/>
    <lineage>
        <taxon>unclassified sequences</taxon>
        <taxon>metagenomes</taxon>
        <taxon>ecological metagenomes</taxon>
    </lineage>
</organism>
<evidence type="ECO:0000313" key="2">
    <source>
        <dbReference type="EMBL" id="EQD61893.1"/>
    </source>
</evidence>
<dbReference type="PANTHER" id="PTHR30525:SF0">
    <property type="entry name" value="1-DEOXY-D-XYLULOSE 5-PHOSPHATE REDUCTOISOMERASE, CHLOROPLASTIC"/>
    <property type="match status" value="1"/>
</dbReference>
<dbReference type="AlphaFoldDB" id="T1AZV0"/>
<dbReference type="InterPro" id="IPR026877">
    <property type="entry name" value="DXPR_C"/>
</dbReference>
<feature type="non-terminal residue" evidence="2">
    <location>
        <position position="1"/>
    </location>
</feature>
<dbReference type="GO" id="GO:0070402">
    <property type="term" value="F:NADPH binding"/>
    <property type="evidence" value="ECO:0007669"/>
    <property type="project" value="TreeGrafter"/>
</dbReference>
<keyword evidence="2" id="KW-0413">Isomerase</keyword>
<dbReference type="GO" id="GO:0051484">
    <property type="term" value="P:isopentenyl diphosphate biosynthetic process, methylerythritol 4-phosphate pathway involved in terpenoid biosynthetic process"/>
    <property type="evidence" value="ECO:0007669"/>
    <property type="project" value="TreeGrafter"/>
</dbReference>
<gene>
    <name evidence="2" type="ORF">B1A_09554</name>
</gene>
<dbReference type="GO" id="GO:0030145">
    <property type="term" value="F:manganese ion binding"/>
    <property type="evidence" value="ECO:0007669"/>
    <property type="project" value="TreeGrafter"/>
</dbReference>
<proteinExistence type="predicted"/>
<name>T1AZV0_9ZZZZ</name>
<dbReference type="GO" id="GO:0016853">
    <property type="term" value="F:isomerase activity"/>
    <property type="evidence" value="ECO:0007669"/>
    <property type="project" value="UniProtKB-KW"/>
</dbReference>
<dbReference type="InterPro" id="IPR036169">
    <property type="entry name" value="DXPR_C_sf"/>
</dbReference>
<feature type="domain" description="DXP reductoisomerase C-terminal" evidence="1">
    <location>
        <begin position="1"/>
        <end position="64"/>
    </location>
</feature>